<evidence type="ECO:0000259" key="2">
    <source>
        <dbReference type="Pfam" id="PF03372"/>
    </source>
</evidence>
<feature type="domain" description="Endonuclease/exonuclease/phosphatase" evidence="2">
    <location>
        <begin position="36"/>
        <end position="267"/>
    </location>
</feature>
<evidence type="ECO:0000256" key="1">
    <source>
        <dbReference type="SAM" id="MobiDB-lite"/>
    </source>
</evidence>
<dbReference type="Proteomes" id="UP001230908">
    <property type="component" value="Unassembled WGS sequence"/>
</dbReference>
<keyword evidence="3" id="KW-0540">Nuclease</keyword>
<reference evidence="3 4" key="1">
    <citation type="submission" date="2023-08" db="EMBL/GenBank/DDBJ databases">
        <title>Phytohabitans sansha sp. nov., isolated from marine sediment.</title>
        <authorList>
            <person name="Zhao Y."/>
            <person name="Yi K."/>
        </authorList>
    </citation>
    <scope>NUCLEOTIDE SEQUENCE [LARGE SCALE GENOMIC DNA]</scope>
    <source>
        <strain evidence="3 4">ZYX-F-186</strain>
    </source>
</reference>
<keyword evidence="4" id="KW-1185">Reference proteome</keyword>
<gene>
    <name evidence="3" type="ORF">RB614_15910</name>
</gene>
<dbReference type="InterPro" id="IPR005135">
    <property type="entry name" value="Endo/exonuclease/phosphatase"/>
</dbReference>
<dbReference type="SUPFAM" id="SSF56219">
    <property type="entry name" value="DNase I-like"/>
    <property type="match status" value="1"/>
</dbReference>
<dbReference type="GO" id="GO:0004519">
    <property type="term" value="F:endonuclease activity"/>
    <property type="evidence" value="ECO:0007669"/>
    <property type="project" value="UniProtKB-KW"/>
</dbReference>
<dbReference type="EMBL" id="JAVHUY010000013">
    <property type="protein sequence ID" value="MDQ7905998.1"/>
    <property type="molecule type" value="Genomic_DNA"/>
</dbReference>
<keyword evidence="3" id="KW-0378">Hydrolase</keyword>
<keyword evidence="3" id="KW-0255">Endonuclease</keyword>
<dbReference type="PANTHER" id="PTHR14859:SF1">
    <property type="entry name" value="PGAP2-INTERACTING PROTEIN"/>
    <property type="match status" value="1"/>
</dbReference>
<dbReference type="InterPro" id="IPR036691">
    <property type="entry name" value="Endo/exonu/phosph_ase_sf"/>
</dbReference>
<dbReference type="Pfam" id="PF03372">
    <property type="entry name" value="Exo_endo_phos"/>
    <property type="match status" value="1"/>
</dbReference>
<dbReference type="Gene3D" id="3.60.10.10">
    <property type="entry name" value="Endonuclease/exonuclease/phosphatase"/>
    <property type="match status" value="1"/>
</dbReference>
<sequence>MARSGADLDGVPRSVGAARRRAASSGTDVLTPLTIATWNVQEGLSEGCEKRDHPRPSVADLVKAQGIDVIALQEVDFDRSGRSTVLDDIEANTALRHIQRYPCSPSAFFPAARAGVAIASRYRITGRWEFKLPNPRLRITRGGSTYESYDKGVLACEIATGGGRLTLVSLHMFPFHMFERPADHDDFDGIWRALRKHLGELGGRPLVVAGDFNTADRGLLPDVNGRRLTGTTRGQVTHRGFAADDILFSPEVPDPPTARVLDTFSDHRLCLVELGE</sequence>
<dbReference type="RefSeq" id="WP_308713266.1">
    <property type="nucleotide sequence ID" value="NZ_JAVHUY010000013.1"/>
</dbReference>
<accession>A0ABU0ZG07</accession>
<proteinExistence type="predicted"/>
<evidence type="ECO:0000313" key="4">
    <source>
        <dbReference type="Proteomes" id="UP001230908"/>
    </source>
</evidence>
<comment type="caution">
    <text evidence="3">The sequence shown here is derived from an EMBL/GenBank/DDBJ whole genome shotgun (WGS) entry which is preliminary data.</text>
</comment>
<protein>
    <submittedName>
        <fullName evidence="3">Endonuclease/exonuclease/phosphatase family protein</fullName>
    </submittedName>
</protein>
<dbReference type="PANTHER" id="PTHR14859">
    <property type="entry name" value="CALCOFLUOR WHITE HYPERSENSITIVE PROTEIN PRECURSOR"/>
    <property type="match status" value="1"/>
</dbReference>
<organism evidence="3 4">
    <name type="scientific">Phytohabitans maris</name>
    <dbReference type="NCBI Taxonomy" id="3071409"/>
    <lineage>
        <taxon>Bacteria</taxon>
        <taxon>Bacillati</taxon>
        <taxon>Actinomycetota</taxon>
        <taxon>Actinomycetes</taxon>
        <taxon>Micromonosporales</taxon>
        <taxon>Micromonosporaceae</taxon>
    </lineage>
</organism>
<dbReference type="InterPro" id="IPR051916">
    <property type="entry name" value="GPI-anchor_lipid_remodeler"/>
</dbReference>
<evidence type="ECO:0000313" key="3">
    <source>
        <dbReference type="EMBL" id="MDQ7905998.1"/>
    </source>
</evidence>
<name>A0ABU0ZG07_9ACTN</name>
<feature type="region of interest" description="Disordered" evidence="1">
    <location>
        <begin position="1"/>
        <end position="22"/>
    </location>
</feature>